<keyword evidence="10" id="KW-0067">ATP-binding</keyword>
<dbReference type="InterPro" id="IPR003661">
    <property type="entry name" value="HisK_dim/P_dom"/>
</dbReference>
<dbReference type="SMART" id="SM00304">
    <property type="entry name" value="HAMP"/>
    <property type="match status" value="1"/>
</dbReference>
<evidence type="ECO:0000256" key="4">
    <source>
        <dbReference type="ARBA" id="ARBA00022475"/>
    </source>
</evidence>
<gene>
    <name evidence="17" type="ORF">ACFSFY_05315</name>
</gene>
<evidence type="ECO:0000313" key="17">
    <source>
        <dbReference type="EMBL" id="MFD1927483.1"/>
    </source>
</evidence>
<organism evidence="17 18">
    <name type="scientific">Sporosarcina siberiensis</name>
    <dbReference type="NCBI Taxonomy" id="1365606"/>
    <lineage>
        <taxon>Bacteria</taxon>
        <taxon>Bacillati</taxon>
        <taxon>Bacillota</taxon>
        <taxon>Bacilli</taxon>
        <taxon>Bacillales</taxon>
        <taxon>Caryophanaceae</taxon>
        <taxon>Sporosarcina</taxon>
    </lineage>
</organism>
<feature type="domain" description="HAMP" evidence="16">
    <location>
        <begin position="189"/>
        <end position="241"/>
    </location>
</feature>
<evidence type="ECO:0000256" key="10">
    <source>
        <dbReference type="ARBA" id="ARBA00022840"/>
    </source>
</evidence>
<dbReference type="CDD" id="cd00082">
    <property type="entry name" value="HisKA"/>
    <property type="match status" value="1"/>
</dbReference>
<evidence type="ECO:0000256" key="9">
    <source>
        <dbReference type="ARBA" id="ARBA00022777"/>
    </source>
</evidence>
<comment type="subcellular location">
    <subcellularLocation>
        <location evidence="2">Cell membrane</location>
        <topology evidence="2">Multi-pass membrane protein</topology>
    </subcellularLocation>
</comment>
<evidence type="ECO:0000256" key="14">
    <source>
        <dbReference type="SAM" id="Phobius"/>
    </source>
</evidence>
<keyword evidence="13 14" id="KW-0472">Membrane</keyword>
<evidence type="ECO:0000259" key="16">
    <source>
        <dbReference type="PROSITE" id="PS50885"/>
    </source>
</evidence>
<dbReference type="InterPro" id="IPR003594">
    <property type="entry name" value="HATPase_dom"/>
</dbReference>
<dbReference type="Gene3D" id="3.30.565.10">
    <property type="entry name" value="Histidine kinase-like ATPase, C-terminal domain"/>
    <property type="match status" value="1"/>
</dbReference>
<dbReference type="EMBL" id="JBHUGI010000009">
    <property type="protein sequence ID" value="MFD1927483.1"/>
    <property type="molecule type" value="Genomic_DNA"/>
</dbReference>
<evidence type="ECO:0000256" key="5">
    <source>
        <dbReference type="ARBA" id="ARBA00022553"/>
    </source>
</evidence>
<dbReference type="SUPFAM" id="SSF158472">
    <property type="entry name" value="HAMP domain-like"/>
    <property type="match status" value="1"/>
</dbReference>
<keyword evidence="5" id="KW-0597">Phosphoprotein</keyword>
<accession>A0ABW4SDP6</accession>
<dbReference type="Pfam" id="PF00672">
    <property type="entry name" value="HAMP"/>
    <property type="match status" value="1"/>
</dbReference>
<dbReference type="Gene3D" id="6.10.340.10">
    <property type="match status" value="1"/>
</dbReference>
<dbReference type="Pfam" id="PF00512">
    <property type="entry name" value="HisKA"/>
    <property type="match status" value="1"/>
</dbReference>
<dbReference type="InterPro" id="IPR003660">
    <property type="entry name" value="HAMP_dom"/>
</dbReference>
<dbReference type="InterPro" id="IPR036890">
    <property type="entry name" value="HATPase_C_sf"/>
</dbReference>
<evidence type="ECO:0000259" key="15">
    <source>
        <dbReference type="PROSITE" id="PS50109"/>
    </source>
</evidence>
<evidence type="ECO:0000313" key="18">
    <source>
        <dbReference type="Proteomes" id="UP001597218"/>
    </source>
</evidence>
<proteinExistence type="predicted"/>
<keyword evidence="12" id="KW-0902">Two-component regulatory system</keyword>
<keyword evidence="8" id="KW-0547">Nucleotide-binding</keyword>
<dbReference type="InterPro" id="IPR050398">
    <property type="entry name" value="HssS/ArlS-like"/>
</dbReference>
<evidence type="ECO:0000256" key="8">
    <source>
        <dbReference type="ARBA" id="ARBA00022741"/>
    </source>
</evidence>
<keyword evidence="4" id="KW-1003">Cell membrane</keyword>
<dbReference type="PRINTS" id="PR00344">
    <property type="entry name" value="BCTRLSENSOR"/>
</dbReference>
<dbReference type="PROSITE" id="PS50885">
    <property type="entry name" value="HAMP"/>
    <property type="match status" value="1"/>
</dbReference>
<dbReference type="SMART" id="SM00388">
    <property type="entry name" value="HisKA"/>
    <property type="match status" value="1"/>
</dbReference>
<dbReference type="Gene3D" id="1.10.287.130">
    <property type="match status" value="1"/>
</dbReference>
<keyword evidence="7 14" id="KW-0812">Transmembrane</keyword>
<dbReference type="InterPro" id="IPR036097">
    <property type="entry name" value="HisK_dim/P_sf"/>
</dbReference>
<evidence type="ECO:0000256" key="12">
    <source>
        <dbReference type="ARBA" id="ARBA00023012"/>
    </source>
</evidence>
<evidence type="ECO:0000256" key="6">
    <source>
        <dbReference type="ARBA" id="ARBA00022679"/>
    </source>
</evidence>
<comment type="catalytic activity">
    <reaction evidence="1">
        <text>ATP + protein L-histidine = ADP + protein N-phospho-L-histidine.</text>
        <dbReference type="EC" id="2.7.13.3"/>
    </reaction>
</comment>
<dbReference type="CDD" id="cd00075">
    <property type="entry name" value="HATPase"/>
    <property type="match status" value="1"/>
</dbReference>
<keyword evidence="6" id="KW-0808">Transferase</keyword>
<dbReference type="InterPro" id="IPR004358">
    <property type="entry name" value="Sig_transdc_His_kin-like_C"/>
</dbReference>
<evidence type="ECO:0000256" key="13">
    <source>
        <dbReference type="ARBA" id="ARBA00023136"/>
    </source>
</evidence>
<dbReference type="GO" id="GO:0016301">
    <property type="term" value="F:kinase activity"/>
    <property type="evidence" value="ECO:0007669"/>
    <property type="project" value="UniProtKB-KW"/>
</dbReference>
<dbReference type="PANTHER" id="PTHR45528:SF1">
    <property type="entry name" value="SENSOR HISTIDINE KINASE CPXA"/>
    <property type="match status" value="1"/>
</dbReference>
<feature type="transmembrane region" description="Helical" evidence="14">
    <location>
        <begin position="165"/>
        <end position="183"/>
    </location>
</feature>
<evidence type="ECO:0000256" key="3">
    <source>
        <dbReference type="ARBA" id="ARBA00012438"/>
    </source>
</evidence>
<dbReference type="Pfam" id="PF02518">
    <property type="entry name" value="HATPase_c"/>
    <property type="match status" value="1"/>
</dbReference>
<evidence type="ECO:0000256" key="11">
    <source>
        <dbReference type="ARBA" id="ARBA00022989"/>
    </source>
</evidence>
<keyword evidence="9 17" id="KW-0418">Kinase</keyword>
<dbReference type="PROSITE" id="PS50109">
    <property type="entry name" value="HIS_KIN"/>
    <property type="match status" value="1"/>
</dbReference>
<protein>
    <recommendedName>
        <fullName evidence="3">histidine kinase</fullName>
        <ecNumber evidence="3">2.7.13.3</ecNumber>
    </recommendedName>
</protein>
<dbReference type="InterPro" id="IPR005467">
    <property type="entry name" value="His_kinase_dom"/>
</dbReference>
<reference evidence="18" key="1">
    <citation type="journal article" date="2019" name="Int. J. Syst. Evol. Microbiol.">
        <title>The Global Catalogue of Microorganisms (GCM) 10K type strain sequencing project: providing services to taxonomists for standard genome sequencing and annotation.</title>
        <authorList>
            <consortium name="The Broad Institute Genomics Platform"/>
            <consortium name="The Broad Institute Genome Sequencing Center for Infectious Disease"/>
            <person name="Wu L."/>
            <person name="Ma J."/>
        </authorList>
    </citation>
    <scope>NUCLEOTIDE SEQUENCE [LARGE SCALE GENOMIC DNA]</scope>
    <source>
        <strain evidence="18">CGMCC 4.7177</strain>
    </source>
</reference>
<dbReference type="EC" id="2.7.13.3" evidence="3"/>
<dbReference type="SMART" id="SM00387">
    <property type="entry name" value="HATPase_c"/>
    <property type="match status" value="1"/>
</dbReference>
<dbReference type="SUPFAM" id="SSF47384">
    <property type="entry name" value="Homodimeric domain of signal transducing histidine kinase"/>
    <property type="match status" value="1"/>
</dbReference>
<dbReference type="PANTHER" id="PTHR45528">
    <property type="entry name" value="SENSOR HISTIDINE KINASE CPXA"/>
    <property type="match status" value="1"/>
</dbReference>
<comment type="caution">
    <text evidence="17">The sequence shown here is derived from an EMBL/GenBank/DDBJ whole genome shotgun (WGS) entry which is preliminary data.</text>
</comment>
<evidence type="ECO:0000256" key="2">
    <source>
        <dbReference type="ARBA" id="ARBA00004651"/>
    </source>
</evidence>
<dbReference type="Proteomes" id="UP001597218">
    <property type="component" value="Unassembled WGS sequence"/>
</dbReference>
<dbReference type="CDD" id="cd06225">
    <property type="entry name" value="HAMP"/>
    <property type="match status" value="1"/>
</dbReference>
<evidence type="ECO:0000256" key="7">
    <source>
        <dbReference type="ARBA" id="ARBA00022692"/>
    </source>
</evidence>
<dbReference type="RefSeq" id="WP_381536143.1">
    <property type="nucleotide sequence ID" value="NZ_JBHUGI010000009.1"/>
</dbReference>
<sequence>MKKLNLTLSKKVILLLVSTIGFTILFSFFFIHYLYSVLYLSNMKESIIYQGQRTASHYHYGELSDEIIEKIQWYNIVSEFEIIVVDKLEDLSSYFPYKVNYETLVDAEARQDLENGKYIIKEGFVEELDLKILGAIFPIKGDNGLIGFIYIYVPLAAIQDVFKDSIPILLIVGVIFFFILFFITNKLSKSLFRPLKDLQQHSYEVSEGNYSSRLTTNRNDEIGQLTKAFNKMSLSLEEQEVRKKEFTSNIVHELRTPLTYIGGYTQVLKQKIYTSPEEAESYLTTIEKETVRLNKLINDLVQLNHLQEDFYMMDKQPIAIAQLLYDTLDLFTILIAEKSLKLTLNIEEESIVIGDPQRIQQVFYNILDNAIKYTAHNETIWVKLESTENMIQFEVINHGLPINTEDLERIGERFFRTDKARNRTTGGYGLGISIVKEIVRLHGGTFLMNSDLSNGTKVSIRLPMLVTEIEKEVQNEKP</sequence>
<feature type="domain" description="Histidine kinase" evidence="15">
    <location>
        <begin position="249"/>
        <end position="466"/>
    </location>
</feature>
<dbReference type="SUPFAM" id="SSF55874">
    <property type="entry name" value="ATPase domain of HSP90 chaperone/DNA topoisomerase II/histidine kinase"/>
    <property type="match status" value="1"/>
</dbReference>
<keyword evidence="11 14" id="KW-1133">Transmembrane helix</keyword>
<feature type="transmembrane region" description="Helical" evidence="14">
    <location>
        <begin position="12"/>
        <end position="35"/>
    </location>
</feature>
<evidence type="ECO:0000256" key="1">
    <source>
        <dbReference type="ARBA" id="ARBA00000085"/>
    </source>
</evidence>
<keyword evidence="18" id="KW-1185">Reference proteome</keyword>
<name>A0ABW4SDP6_9BACL</name>